<gene>
    <name evidence="3" type="ORF">GCM10011289_31150</name>
</gene>
<feature type="chain" id="PRO_5037703452" description="Penicillin-binding protein activator LpoB" evidence="2">
    <location>
        <begin position="25"/>
        <end position="200"/>
    </location>
</feature>
<comment type="caution">
    <text evidence="3">The sequence shown here is derived from an EMBL/GenBank/DDBJ whole genome shotgun (WGS) entry which is preliminary data.</text>
</comment>
<feature type="signal peptide" evidence="2">
    <location>
        <begin position="1"/>
        <end position="24"/>
    </location>
</feature>
<dbReference type="AlphaFoldDB" id="A0A918P693"/>
<dbReference type="Pfam" id="PF13036">
    <property type="entry name" value="LpoB"/>
    <property type="match status" value="1"/>
</dbReference>
<protein>
    <recommendedName>
        <fullName evidence="1">Penicillin-binding protein activator LpoB</fullName>
    </recommendedName>
</protein>
<dbReference type="GO" id="GO:0030234">
    <property type="term" value="F:enzyme regulator activity"/>
    <property type="evidence" value="ECO:0007669"/>
    <property type="project" value="TreeGrafter"/>
</dbReference>
<dbReference type="Proteomes" id="UP000645257">
    <property type="component" value="Unassembled WGS sequence"/>
</dbReference>
<reference evidence="3" key="1">
    <citation type="journal article" date="2014" name="Int. J. Syst. Evol. Microbiol.">
        <title>Complete genome sequence of Corynebacterium casei LMG S-19264T (=DSM 44701T), isolated from a smear-ripened cheese.</title>
        <authorList>
            <consortium name="US DOE Joint Genome Institute (JGI-PGF)"/>
            <person name="Walter F."/>
            <person name="Albersmeier A."/>
            <person name="Kalinowski J."/>
            <person name="Ruckert C."/>
        </authorList>
    </citation>
    <scope>NUCLEOTIDE SEQUENCE</scope>
    <source>
        <strain evidence="3">KCTC 32182</strain>
    </source>
</reference>
<dbReference type="Gene3D" id="3.40.50.10610">
    <property type="entry name" value="ABC-type transport auxiliary lipoprotein component"/>
    <property type="match status" value="1"/>
</dbReference>
<evidence type="ECO:0000313" key="3">
    <source>
        <dbReference type="EMBL" id="GGY25333.1"/>
    </source>
</evidence>
<dbReference type="NCBIfam" id="TIGR02722">
    <property type="entry name" value="lp"/>
    <property type="match status" value="1"/>
</dbReference>
<dbReference type="GO" id="GO:0009252">
    <property type="term" value="P:peptidoglycan biosynthetic process"/>
    <property type="evidence" value="ECO:0007669"/>
    <property type="project" value="TreeGrafter"/>
</dbReference>
<proteinExistence type="predicted"/>
<name>A0A918P693_9NEIS</name>
<dbReference type="PROSITE" id="PS51257">
    <property type="entry name" value="PROKAR_LIPOPROTEIN"/>
    <property type="match status" value="1"/>
</dbReference>
<dbReference type="EMBL" id="BMYX01000021">
    <property type="protein sequence ID" value="GGY25333.1"/>
    <property type="molecule type" value="Genomic_DNA"/>
</dbReference>
<dbReference type="PANTHER" id="PTHR40593:SF1">
    <property type="entry name" value="PENICILLIN-BINDING PROTEIN ACTIVATOR LPOB"/>
    <property type="match status" value="1"/>
</dbReference>
<dbReference type="RefSeq" id="WP_189536017.1">
    <property type="nucleotide sequence ID" value="NZ_BMYX01000021.1"/>
</dbReference>
<keyword evidence="4" id="KW-1185">Reference proteome</keyword>
<evidence type="ECO:0000256" key="1">
    <source>
        <dbReference type="NCBIfam" id="TIGR02722"/>
    </source>
</evidence>
<organism evidence="3 4">
    <name type="scientific">Paludibacterium paludis</name>
    <dbReference type="NCBI Taxonomy" id="1225769"/>
    <lineage>
        <taxon>Bacteria</taxon>
        <taxon>Pseudomonadati</taxon>
        <taxon>Pseudomonadota</taxon>
        <taxon>Betaproteobacteria</taxon>
        <taxon>Neisseriales</taxon>
        <taxon>Chromobacteriaceae</taxon>
        <taxon>Paludibacterium</taxon>
    </lineage>
</organism>
<sequence>MSRFVSFSRVAAVSLIAAALTGCASTNSPLIGGNKVSYGDSKGVELVTNEFGSTDLQKLAESMARSLTQVPTIRGKRLTLSEVQNKTSEYIDTVEITKSIRVQLMKSGTVRFVADTADMHTQTQEIMRQTQSGMYDKSKSKKIGKMVGADYRLVGGISSIVKKNSDIKDVYYKLSLELIDNETGELAWADEQEIRKTSRR</sequence>
<evidence type="ECO:0000313" key="4">
    <source>
        <dbReference type="Proteomes" id="UP000645257"/>
    </source>
</evidence>
<accession>A0A918P693</accession>
<dbReference type="PANTHER" id="PTHR40593">
    <property type="entry name" value="PENICILLIN-BINDING PROTEIN ACTIVATOR LPOB"/>
    <property type="match status" value="1"/>
</dbReference>
<reference evidence="3" key="2">
    <citation type="submission" date="2020-09" db="EMBL/GenBank/DDBJ databases">
        <authorList>
            <person name="Sun Q."/>
            <person name="Kim S."/>
        </authorList>
    </citation>
    <scope>NUCLEOTIDE SEQUENCE</scope>
    <source>
        <strain evidence="3">KCTC 32182</strain>
    </source>
</reference>
<evidence type="ECO:0000256" key="2">
    <source>
        <dbReference type="SAM" id="SignalP"/>
    </source>
</evidence>
<dbReference type="GO" id="GO:0031241">
    <property type="term" value="C:periplasmic side of cell outer membrane"/>
    <property type="evidence" value="ECO:0007669"/>
    <property type="project" value="TreeGrafter"/>
</dbReference>
<keyword evidence="2" id="KW-0732">Signal</keyword>
<dbReference type="InterPro" id="IPR014094">
    <property type="entry name" value="LpoB"/>
</dbReference>